<dbReference type="EMBL" id="JANBUP010000778">
    <property type="protein sequence ID" value="KAJ2810194.1"/>
    <property type="molecule type" value="Genomic_DNA"/>
</dbReference>
<sequence>MQAHRRPSGADPHEAITILRVKRKRDQEPLDALVVQQQQQQQMRPFARQKTTHADALLFALGETISESDFGDLAKRQALQDRLTQLSNHPTEVEMEDTEQAPRPLDPPSAQFRVLSKKRVQLAPRGIPQVLSAADLARSRQEITMFDAVNEEEYVQPHRTTDDPYAELALGSPRQGAVDDLVPMVRDYLTLSHGPPEYVYDFYYARQLQSADAQLSMGAVTWMDDADDLDDSSSEDADDDEDSNSEGYYANDYPDDESLNSADEYYVDDDQDDAVDICNMEGGGIYQDDDYD</sequence>
<keyword evidence="2" id="KW-1185">Reference proteome</keyword>
<dbReference type="Proteomes" id="UP001140096">
    <property type="component" value="Unassembled WGS sequence"/>
</dbReference>
<evidence type="ECO:0000313" key="2">
    <source>
        <dbReference type="Proteomes" id="UP001140096"/>
    </source>
</evidence>
<proteinExistence type="predicted"/>
<evidence type="ECO:0000313" key="1">
    <source>
        <dbReference type="EMBL" id="KAJ2810194.1"/>
    </source>
</evidence>
<protein>
    <submittedName>
        <fullName evidence="1">Uncharacterized protein</fullName>
    </submittedName>
</protein>
<reference evidence="1" key="1">
    <citation type="submission" date="2022-07" db="EMBL/GenBank/DDBJ databases">
        <title>Phylogenomic reconstructions and comparative analyses of Kickxellomycotina fungi.</title>
        <authorList>
            <person name="Reynolds N.K."/>
            <person name="Stajich J.E."/>
            <person name="Barry K."/>
            <person name="Grigoriev I.V."/>
            <person name="Crous P."/>
            <person name="Smith M.E."/>
        </authorList>
    </citation>
    <scope>NUCLEOTIDE SEQUENCE</scope>
    <source>
        <strain evidence="1">CBS 102833</strain>
    </source>
</reference>
<accession>A0ACC1LJM6</accession>
<comment type="caution">
    <text evidence="1">The sequence shown here is derived from an EMBL/GenBank/DDBJ whole genome shotgun (WGS) entry which is preliminary data.</text>
</comment>
<name>A0ACC1LJM6_9FUNG</name>
<gene>
    <name evidence="1" type="ORF">H4S07_002810</name>
</gene>
<organism evidence="1 2">
    <name type="scientific">Coemansia furcata</name>
    <dbReference type="NCBI Taxonomy" id="417177"/>
    <lineage>
        <taxon>Eukaryota</taxon>
        <taxon>Fungi</taxon>
        <taxon>Fungi incertae sedis</taxon>
        <taxon>Zoopagomycota</taxon>
        <taxon>Kickxellomycotina</taxon>
        <taxon>Kickxellomycetes</taxon>
        <taxon>Kickxellales</taxon>
        <taxon>Kickxellaceae</taxon>
        <taxon>Coemansia</taxon>
    </lineage>
</organism>